<name>A0A7W5DZK8_9BACT</name>
<feature type="transmembrane region" description="Helical" evidence="1">
    <location>
        <begin position="49"/>
        <end position="73"/>
    </location>
</feature>
<organism evidence="2 3">
    <name type="scientific">Aporhodopirellula rubra</name>
    <dbReference type="NCBI Taxonomy" id="980271"/>
    <lineage>
        <taxon>Bacteria</taxon>
        <taxon>Pseudomonadati</taxon>
        <taxon>Planctomycetota</taxon>
        <taxon>Planctomycetia</taxon>
        <taxon>Pirellulales</taxon>
        <taxon>Pirellulaceae</taxon>
        <taxon>Aporhodopirellula</taxon>
    </lineage>
</organism>
<dbReference type="RefSeq" id="WP_184305777.1">
    <property type="nucleotide sequence ID" value="NZ_JACHXU010000010.1"/>
</dbReference>
<dbReference type="AlphaFoldDB" id="A0A7W5DZK8"/>
<reference evidence="2 3" key="1">
    <citation type="submission" date="2020-08" db="EMBL/GenBank/DDBJ databases">
        <title>Genomic Encyclopedia of Type Strains, Phase III (KMG-III): the genomes of soil and plant-associated and newly described type strains.</title>
        <authorList>
            <person name="Whitman W."/>
        </authorList>
    </citation>
    <scope>NUCLEOTIDE SEQUENCE [LARGE SCALE GENOMIC DNA]</scope>
    <source>
        <strain evidence="2 3">CECT 8075</strain>
    </source>
</reference>
<proteinExistence type="predicted"/>
<keyword evidence="1" id="KW-0812">Transmembrane</keyword>
<keyword evidence="1" id="KW-0472">Membrane</keyword>
<evidence type="ECO:0000313" key="2">
    <source>
        <dbReference type="EMBL" id="MBB3207449.1"/>
    </source>
</evidence>
<keyword evidence="1" id="KW-1133">Transmembrane helix</keyword>
<protein>
    <submittedName>
        <fullName evidence="2">Uncharacterized protein</fullName>
    </submittedName>
</protein>
<dbReference type="EMBL" id="JACHXU010000010">
    <property type="protein sequence ID" value="MBB3207449.1"/>
    <property type="molecule type" value="Genomic_DNA"/>
</dbReference>
<feature type="transmembrane region" description="Helical" evidence="1">
    <location>
        <begin position="79"/>
        <end position="100"/>
    </location>
</feature>
<gene>
    <name evidence="2" type="ORF">FHS27_003270</name>
</gene>
<dbReference type="Proteomes" id="UP000536179">
    <property type="component" value="Unassembled WGS sequence"/>
</dbReference>
<accession>A0A7W5DZK8</accession>
<evidence type="ECO:0000256" key="1">
    <source>
        <dbReference type="SAM" id="Phobius"/>
    </source>
</evidence>
<feature type="transmembrane region" description="Helical" evidence="1">
    <location>
        <begin position="260"/>
        <end position="276"/>
    </location>
</feature>
<keyword evidence="3" id="KW-1185">Reference proteome</keyword>
<evidence type="ECO:0000313" key="3">
    <source>
        <dbReference type="Proteomes" id="UP000536179"/>
    </source>
</evidence>
<sequence length="374" mass="41340">MADATNPYQPPSFIDQTADTGNEETIELNGHVSFDDLVALIGTPLIIRILQIASVIGALSAGVLPIVFGVANLNKTTEALGMLGLGVVTLATLTLVNWWCSGKQRGRRLTKTHPGIIGPLNGRLDEFGLTYRSDSGERDYQISWATFSDVAVTPKGIRLGWSKGVPTTIAIPAMCIINCPAHAIASKVRRYRKNATEPAIAEVVPDWDEAPTHAIRYQSFVPVKPPLSPREARRVKIYNGIMTASWANSVGLWWFYGIEVAIAFMAGTQGLAYWFFRHEIHRSQPDAYVFRMWGWITSDAIHGFLPGQTWQRSLHDATRREFVNGTVQVEFPDGSGIAFSPDNLHPADAERWPELIEIVNSTRNTTMRNTPSSP</sequence>
<comment type="caution">
    <text evidence="2">The sequence shown here is derived from an EMBL/GenBank/DDBJ whole genome shotgun (WGS) entry which is preliminary data.</text>
</comment>